<gene>
    <name evidence="1" type="ORF">MCOR_57665</name>
</gene>
<dbReference type="PANTHER" id="PTHR32046:SF11">
    <property type="entry name" value="IMMUNE-ASSOCIATED NUCLEOTIDE-BINDING PROTEIN 10-LIKE"/>
    <property type="match status" value="1"/>
</dbReference>
<accession>A0A6J8EZH3</accession>
<evidence type="ECO:0000313" key="1">
    <source>
        <dbReference type="EMBL" id="CAC5425887.1"/>
    </source>
</evidence>
<dbReference type="OrthoDB" id="10067955at2759"/>
<evidence type="ECO:0000313" key="2">
    <source>
        <dbReference type="Proteomes" id="UP000507470"/>
    </source>
</evidence>
<dbReference type="AlphaFoldDB" id="A0A6J8EZH3"/>
<dbReference type="PANTHER" id="PTHR32046">
    <property type="entry name" value="G DOMAIN-CONTAINING PROTEIN"/>
    <property type="match status" value="1"/>
</dbReference>
<proteinExistence type="predicted"/>
<name>A0A6J8EZH3_MYTCO</name>
<protein>
    <submittedName>
        <fullName evidence="1">Uncharacterized protein</fullName>
    </submittedName>
</protein>
<sequence>MRNGKCTECPSNCHWTQHHNTPFIIKWIPKKVNKKYSEKQKIYDEASQKSLTQEQILQEMSKDIERLEYAISERLDRIAECNNRLKEIALRPDPLSTVQYIDLIIGGEKREKKSGFESRIDALEKCKKRAQYGKTVQIFKDRVQSTMDTLNATVNDEEGASESFLGTIKNFGKKIIHAIKV</sequence>
<reference evidence="1 2" key="1">
    <citation type="submission" date="2020-06" db="EMBL/GenBank/DDBJ databases">
        <authorList>
            <person name="Li R."/>
            <person name="Bekaert M."/>
        </authorList>
    </citation>
    <scope>NUCLEOTIDE SEQUENCE [LARGE SCALE GENOMIC DNA]</scope>
    <source>
        <strain evidence="2">wild</strain>
    </source>
</reference>
<organism evidence="1 2">
    <name type="scientific">Mytilus coruscus</name>
    <name type="common">Sea mussel</name>
    <dbReference type="NCBI Taxonomy" id="42192"/>
    <lineage>
        <taxon>Eukaryota</taxon>
        <taxon>Metazoa</taxon>
        <taxon>Spiralia</taxon>
        <taxon>Lophotrochozoa</taxon>
        <taxon>Mollusca</taxon>
        <taxon>Bivalvia</taxon>
        <taxon>Autobranchia</taxon>
        <taxon>Pteriomorphia</taxon>
        <taxon>Mytilida</taxon>
        <taxon>Mytiloidea</taxon>
        <taxon>Mytilidae</taxon>
        <taxon>Mytilinae</taxon>
        <taxon>Mytilus</taxon>
    </lineage>
</organism>
<dbReference type="Proteomes" id="UP000507470">
    <property type="component" value="Unassembled WGS sequence"/>
</dbReference>
<keyword evidence="2" id="KW-1185">Reference proteome</keyword>
<dbReference type="EMBL" id="CACVKT020010330">
    <property type="protein sequence ID" value="CAC5425887.1"/>
    <property type="molecule type" value="Genomic_DNA"/>
</dbReference>